<gene>
    <name evidence="1" type="ORF">AW06_002068</name>
</gene>
<dbReference type="EMBL" id="JDST02000043">
    <property type="protein sequence ID" value="KFB76852.1"/>
    <property type="molecule type" value="Genomic_DNA"/>
</dbReference>
<sequence>MPGRHACQFLQRRCQDSMYFVMWLGVLEQKFFNEFASILRPTRTSKLRIDDLHSRL</sequence>
<protein>
    <submittedName>
        <fullName evidence="1">Uncharacterized protein</fullName>
    </submittedName>
</protein>
<name>A0A080M6C9_9PROT</name>
<evidence type="ECO:0000313" key="1">
    <source>
        <dbReference type="EMBL" id="KFB76852.1"/>
    </source>
</evidence>
<dbReference type="Proteomes" id="UP000021315">
    <property type="component" value="Unassembled WGS sequence"/>
</dbReference>
<accession>A0A080M6C9</accession>
<organism evidence="1 2">
    <name type="scientific">Candidatus Accumulibacter cognatus</name>
    <dbReference type="NCBI Taxonomy" id="2954383"/>
    <lineage>
        <taxon>Bacteria</taxon>
        <taxon>Pseudomonadati</taxon>
        <taxon>Pseudomonadota</taxon>
        <taxon>Betaproteobacteria</taxon>
        <taxon>Candidatus Accumulibacter</taxon>
    </lineage>
</organism>
<keyword evidence="2" id="KW-1185">Reference proteome</keyword>
<reference evidence="1" key="1">
    <citation type="submission" date="2014-02" db="EMBL/GenBank/DDBJ databases">
        <title>Expanding our view of genomic diversity in Candidatus Accumulibacter clades.</title>
        <authorList>
            <person name="Skennerton C.T."/>
            <person name="Barr J.J."/>
            <person name="Slater F.R."/>
            <person name="Bond P.L."/>
            <person name="Tyson G.W."/>
        </authorList>
    </citation>
    <scope>NUCLEOTIDE SEQUENCE [LARGE SCALE GENOMIC DNA]</scope>
</reference>
<proteinExistence type="predicted"/>
<comment type="caution">
    <text evidence="1">The sequence shown here is derived from an EMBL/GenBank/DDBJ whole genome shotgun (WGS) entry which is preliminary data.</text>
</comment>
<evidence type="ECO:0000313" key="2">
    <source>
        <dbReference type="Proteomes" id="UP000021315"/>
    </source>
</evidence>
<dbReference type="AlphaFoldDB" id="A0A080M6C9"/>